<dbReference type="EMBL" id="JANTQA010000051">
    <property type="protein sequence ID" value="KAJ3430542.1"/>
    <property type="molecule type" value="Genomic_DNA"/>
</dbReference>
<feature type="compositionally biased region" description="Polar residues" evidence="1">
    <location>
        <begin position="275"/>
        <end position="286"/>
    </location>
</feature>
<feature type="compositionally biased region" description="Basic and acidic residues" evidence="1">
    <location>
        <begin position="300"/>
        <end position="312"/>
    </location>
</feature>
<gene>
    <name evidence="2" type="ORF">M0812_23552</name>
</gene>
<feature type="compositionally biased region" description="Polar residues" evidence="1">
    <location>
        <begin position="347"/>
        <end position="356"/>
    </location>
</feature>
<feature type="region of interest" description="Disordered" evidence="1">
    <location>
        <begin position="263"/>
        <end position="312"/>
    </location>
</feature>
<feature type="compositionally biased region" description="Basic residues" evidence="1">
    <location>
        <begin position="227"/>
        <end position="237"/>
    </location>
</feature>
<organism evidence="2 3">
    <name type="scientific">Anaeramoeba flamelloides</name>
    <dbReference type="NCBI Taxonomy" id="1746091"/>
    <lineage>
        <taxon>Eukaryota</taxon>
        <taxon>Metamonada</taxon>
        <taxon>Anaeramoebidae</taxon>
        <taxon>Anaeramoeba</taxon>
    </lineage>
</organism>
<feature type="compositionally biased region" description="Basic residues" evidence="1">
    <location>
        <begin position="263"/>
        <end position="274"/>
    </location>
</feature>
<feature type="region of interest" description="Disordered" evidence="1">
    <location>
        <begin position="334"/>
        <end position="366"/>
    </location>
</feature>
<protein>
    <submittedName>
        <fullName evidence="2">Uncharacterized protein</fullName>
    </submittedName>
</protein>
<evidence type="ECO:0000313" key="3">
    <source>
        <dbReference type="Proteomes" id="UP001146793"/>
    </source>
</evidence>
<evidence type="ECO:0000256" key="1">
    <source>
        <dbReference type="SAM" id="MobiDB-lite"/>
    </source>
</evidence>
<sequence length="506" mass="59952">MLFFIFTLFFSLSFLVLVFLKWPFPRSKENSKKTRATIGRRFFSFLKNSEDPFTVGPLEIPKQEYNSTKRELLEDQKCRFGYYEYRSNSDQISFEKFFQEEPTTENAKYFMPKYTFNGDRSKKFHKRTNTFKYDNNELLSDHRFDELGTLPLQKLKKMSFDQKKIQTIVNPTLEPKIQPNPNTNQQPLKNLNSNSSRNGNKIKNKKFRFGMIIDPKEEPNFFQNIKKKKRKRTRQFKRNTNENQKRMRKKTKGFYVSFQNDYRKKKNNTPKRRNSIQSQKKFNQVSPYHLRKPNNLQNKTKKENNNFKNDQKQKLNPKELGKYCCRKTKTHNGAEFQKETNPELNFDSKNQKTSQLKNEHTTPNRNRRIQPTINFQKKKSYTLLKTTPYLVTSKNFQKMCGISPKIASTQTNHHTNSSLQKSVLKMGNNTNLNKLSLHNTQRVKVKKKVTFGFVINLSTGEKTKIIPNSPSKKLVKSSGNTKFHNTFQKSVITNFTFPIKKKLFTK</sequence>
<feature type="region of interest" description="Disordered" evidence="1">
    <location>
        <begin position="170"/>
        <end position="204"/>
    </location>
</feature>
<name>A0AAV7YL17_9EUKA</name>
<dbReference type="AlphaFoldDB" id="A0AAV7YL17"/>
<comment type="caution">
    <text evidence="2">The sequence shown here is derived from an EMBL/GenBank/DDBJ whole genome shotgun (WGS) entry which is preliminary data.</text>
</comment>
<dbReference type="Proteomes" id="UP001146793">
    <property type="component" value="Unassembled WGS sequence"/>
</dbReference>
<feature type="compositionally biased region" description="Polar residues" evidence="1">
    <location>
        <begin position="179"/>
        <end position="199"/>
    </location>
</feature>
<proteinExistence type="predicted"/>
<reference evidence="2" key="1">
    <citation type="submission" date="2022-08" db="EMBL/GenBank/DDBJ databases">
        <title>Novel sulphate-reducing endosymbionts in the free-living metamonad Anaeramoeba.</title>
        <authorList>
            <person name="Jerlstrom-Hultqvist J."/>
            <person name="Cepicka I."/>
            <person name="Gallot-Lavallee L."/>
            <person name="Salas-Leiva D."/>
            <person name="Curtis B.A."/>
            <person name="Zahonova K."/>
            <person name="Pipaliya S."/>
            <person name="Dacks J."/>
            <person name="Roger A.J."/>
        </authorList>
    </citation>
    <scope>NUCLEOTIDE SEQUENCE</scope>
    <source>
        <strain evidence="2">Busselton2</strain>
    </source>
</reference>
<accession>A0AAV7YL17</accession>
<feature type="region of interest" description="Disordered" evidence="1">
    <location>
        <begin position="227"/>
        <end position="248"/>
    </location>
</feature>
<evidence type="ECO:0000313" key="2">
    <source>
        <dbReference type="EMBL" id="KAJ3430542.1"/>
    </source>
</evidence>